<gene>
    <name evidence="1" type="ORF">DPV87_01495</name>
</gene>
<reference evidence="1 2" key="1">
    <citation type="submission" date="2018-05" db="EMBL/GenBank/DDBJ databases">
        <title>Draft Genome Sequences for a Diverse set of 7 Haemophilus Species.</title>
        <authorList>
            <person name="Nichols M."/>
            <person name="Topaz N."/>
            <person name="Wang X."/>
            <person name="Wang X."/>
            <person name="Boxrud D."/>
        </authorList>
    </citation>
    <scope>NUCLEOTIDE SEQUENCE [LARGE SCALE GENOMIC DNA]</scope>
    <source>
        <strain evidence="1 2">C2008001710</strain>
    </source>
</reference>
<dbReference type="EMBL" id="QEPW01000002">
    <property type="protein sequence ID" value="RDE98471.1"/>
    <property type="molecule type" value="Genomic_DNA"/>
</dbReference>
<evidence type="ECO:0000313" key="2">
    <source>
        <dbReference type="Proteomes" id="UP000253910"/>
    </source>
</evidence>
<proteinExistence type="predicted"/>
<organism evidence="1 2">
    <name type="scientific">Haemophilus parainfluenzae</name>
    <dbReference type="NCBI Taxonomy" id="729"/>
    <lineage>
        <taxon>Bacteria</taxon>
        <taxon>Pseudomonadati</taxon>
        <taxon>Pseudomonadota</taxon>
        <taxon>Gammaproteobacteria</taxon>
        <taxon>Pasteurellales</taxon>
        <taxon>Pasteurellaceae</taxon>
        <taxon>Haemophilus</taxon>
    </lineage>
</organism>
<evidence type="ECO:0000313" key="1">
    <source>
        <dbReference type="EMBL" id="RDE98471.1"/>
    </source>
</evidence>
<protein>
    <submittedName>
        <fullName evidence="1">Uncharacterized protein</fullName>
    </submittedName>
</protein>
<dbReference type="AlphaFoldDB" id="A0A369Z2J2"/>
<accession>A0A369Z2J2</accession>
<dbReference type="Proteomes" id="UP000253910">
    <property type="component" value="Unassembled WGS sequence"/>
</dbReference>
<sequence>MDNLNLTVYKDQKSLFTLHFFHFCITFNQKFSKKMTALFLIKVRSKIQPFFNLNIPCLVKK</sequence>
<name>A0A369Z2J2_HAEPA</name>
<comment type="caution">
    <text evidence="1">The sequence shown here is derived from an EMBL/GenBank/DDBJ whole genome shotgun (WGS) entry which is preliminary data.</text>
</comment>